<protein>
    <recommendedName>
        <fullName evidence="4">UrcA family protein</fullName>
    </recommendedName>
</protein>
<sequence length="85" mass="10069">MLPRLTLILLVSVSALAELPEKYSAVYYEQLQGKEKARCDKYVTELKVIDKRKSMGRVQPWDMEKMQAKQKKIEKDYDKYCLRLP</sequence>
<dbReference type="RefSeq" id="WP_072428623.1">
    <property type="nucleotide sequence ID" value="NZ_FPKR01000007.1"/>
</dbReference>
<evidence type="ECO:0000313" key="3">
    <source>
        <dbReference type="Proteomes" id="UP000186513"/>
    </source>
</evidence>
<feature type="chain" id="PRO_5012476208" description="UrcA family protein" evidence="1">
    <location>
        <begin position="18"/>
        <end position="85"/>
    </location>
</feature>
<feature type="signal peptide" evidence="1">
    <location>
        <begin position="1"/>
        <end position="17"/>
    </location>
</feature>
<keyword evidence="3" id="KW-1185">Reference proteome</keyword>
<name>A0A1K2HJ34_9NEIS</name>
<proteinExistence type="predicted"/>
<keyword evidence="1" id="KW-0732">Signal</keyword>
<evidence type="ECO:0008006" key="4">
    <source>
        <dbReference type="Google" id="ProtNLM"/>
    </source>
</evidence>
<gene>
    <name evidence="2" type="ORF">SAMN02745887_02122</name>
</gene>
<accession>A0A1K2HJ34</accession>
<evidence type="ECO:0000256" key="1">
    <source>
        <dbReference type="SAM" id="SignalP"/>
    </source>
</evidence>
<dbReference type="EMBL" id="FPKR01000007">
    <property type="protein sequence ID" value="SFZ76775.1"/>
    <property type="molecule type" value="Genomic_DNA"/>
</dbReference>
<dbReference type="OrthoDB" id="9135210at2"/>
<organism evidence="2 3">
    <name type="scientific">Chitinimonas taiwanensis DSM 18899</name>
    <dbReference type="NCBI Taxonomy" id="1121279"/>
    <lineage>
        <taxon>Bacteria</taxon>
        <taxon>Pseudomonadati</taxon>
        <taxon>Pseudomonadota</taxon>
        <taxon>Betaproteobacteria</taxon>
        <taxon>Neisseriales</taxon>
        <taxon>Chitinibacteraceae</taxon>
        <taxon>Chitinimonas</taxon>
    </lineage>
</organism>
<dbReference type="Proteomes" id="UP000186513">
    <property type="component" value="Unassembled WGS sequence"/>
</dbReference>
<dbReference type="STRING" id="1121279.SAMN02745887_02122"/>
<dbReference type="AlphaFoldDB" id="A0A1K2HJ34"/>
<evidence type="ECO:0000313" key="2">
    <source>
        <dbReference type="EMBL" id="SFZ76775.1"/>
    </source>
</evidence>
<reference evidence="2 3" key="1">
    <citation type="submission" date="2016-11" db="EMBL/GenBank/DDBJ databases">
        <authorList>
            <person name="Jaros S."/>
            <person name="Januszkiewicz K."/>
            <person name="Wedrychowicz H."/>
        </authorList>
    </citation>
    <scope>NUCLEOTIDE SEQUENCE [LARGE SCALE GENOMIC DNA]</scope>
    <source>
        <strain evidence="2 3">DSM 18899</strain>
    </source>
</reference>